<name>A0A0R1QIG6_9LACO</name>
<dbReference type="InterPro" id="IPR042002">
    <property type="entry name" value="Sortase_C"/>
</dbReference>
<dbReference type="GO" id="GO:0016787">
    <property type="term" value="F:hydrolase activity"/>
    <property type="evidence" value="ECO:0007669"/>
    <property type="project" value="UniProtKB-KW"/>
</dbReference>
<dbReference type="Proteomes" id="UP000051790">
    <property type="component" value="Unassembled WGS sequence"/>
</dbReference>
<keyword evidence="5" id="KW-1185">Reference proteome</keyword>
<reference evidence="4 5" key="1">
    <citation type="journal article" date="2015" name="Genome Announc.">
        <title>Expanding the biotechnology potential of lactobacilli through comparative genomics of 213 strains and associated genera.</title>
        <authorList>
            <person name="Sun Z."/>
            <person name="Harris H.M."/>
            <person name="McCann A."/>
            <person name="Guo C."/>
            <person name="Argimon S."/>
            <person name="Zhang W."/>
            <person name="Yang X."/>
            <person name="Jeffery I.B."/>
            <person name="Cooney J.C."/>
            <person name="Kagawa T.F."/>
            <person name="Liu W."/>
            <person name="Song Y."/>
            <person name="Salvetti E."/>
            <person name="Wrobel A."/>
            <person name="Rasinkangas P."/>
            <person name="Parkhill J."/>
            <person name="Rea M.C."/>
            <person name="O'Sullivan O."/>
            <person name="Ritari J."/>
            <person name="Douillard F.P."/>
            <person name="Paul Ross R."/>
            <person name="Yang R."/>
            <person name="Briner A.E."/>
            <person name="Felis G.E."/>
            <person name="de Vos W.M."/>
            <person name="Barrangou R."/>
            <person name="Klaenhammer T.R."/>
            <person name="Caufield P.W."/>
            <person name="Cui Y."/>
            <person name="Zhang H."/>
            <person name="O'Toole P.W."/>
        </authorList>
    </citation>
    <scope>NUCLEOTIDE SEQUENCE [LARGE SCALE GENOMIC DNA]</scope>
    <source>
        <strain evidence="4 5">DSM 13343</strain>
    </source>
</reference>
<dbReference type="SUPFAM" id="SSF63817">
    <property type="entry name" value="Sortase"/>
    <property type="match status" value="1"/>
</dbReference>
<dbReference type="InterPro" id="IPR005754">
    <property type="entry name" value="Sortase"/>
</dbReference>
<evidence type="ECO:0000256" key="3">
    <source>
        <dbReference type="SAM" id="Phobius"/>
    </source>
</evidence>
<dbReference type="NCBIfam" id="NF033745">
    <property type="entry name" value="class_C_sortase"/>
    <property type="match status" value="1"/>
</dbReference>
<dbReference type="InterPro" id="IPR023365">
    <property type="entry name" value="Sortase_dom-sf"/>
</dbReference>
<proteinExistence type="predicted"/>
<dbReference type="EMBL" id="AZEU01000155">
    <property type="protein sequence ID" value="KRL44412.1"/>
    <property type="molecule type" value="Genomic_DNA"/>
</dbReference>
<keyword evidence="3" id="KW-0812">Transmembrane</keyword>
<feature type="transmembrane region" description="Helical" evidence="3">
    <location>
        <begin position="256"/>
        <end position="279"/>
    </location>
</feature>
<evidence type="ECO:0000313" key="4">
    <source>
        <dbReference type="EMBL" id="KRL44412.1"/>
    </source>
</evidence>
<feature type="transmembrane region" description="Helical" evidence="3">
    <location>
        <begin position="7"/>
        <end position="31"/>
    </location>
</feature>
<dbReference type="Pfam" id="PF04203">
    <property type="entry name" value="Sortase"/>
    <property type="match status" value="1"/>
</dbReference>
<keyword evidence="1" id="KW-0378">Hydrolase</keyword>
<dbReference type="AlphaFoldDB" id="A0A0R1QIG6"/>
<feature type="active site" description="Proton donor/acceptor" evidence="2">
    <location>
        <position position="158"/>
    </location>
</feature>
<organism evidence="4 5">
    <name type="scientific">Lacticaseibacillus manihotivorans DSM 13343 = JCM 12514</name>
    <dbReference type="NCBI Taxonomy" id="1423769"/>
    <lineage>
        <taxon>Bacteria</taxon>
        <taxon>Bacillati</taxon>
        <taxon>Bacillota</taxon>
        <taxon>Bacilli</taxon>
        <taxon>Lactobacillales</taxon>
        <taxon>Lactobacillaceae</taxon>
        <taxon>Lacticaseibacillus</taxon>
    </lineage>
</organism>
<feature type="active site" description="Acyl-thioester intermediate" evidence="2">
    <location>
        <position position="220"/>
    </location>
</feature>
<protein>
    <submittedName>
        <fullName evidence="4">Sortase</fullName>
    </submittedName>
</protein>
<keyword evidence="3" id="KW-1133">Transmembrane helix</keyword>
<dbReference type="NCBIfam" id="TIGR01076">
    <property type="entry name" value="sortase_fam"/>
    <property type="match status" value="1"/>
</dbReference>
<dbReference type="OrthoDB" id="1648028at2"/>
<dbReference type="Gene3D" id="2.40.260.10">
    <property type="entry name" value="Sortase"/>
    <property type="match status" value="1"/>
</dbReference>
<accession>A0A0R1QIG6</accession>
<evidence type="ECO:0000256" key="2">
    <source>
        <dbReference type="PIRSR" id="PIRSR605754-1"/>
    </source>
</evidence>
<sequence length="352" mass="39287">MGKKRPLLGVIDVLLLLGLLAGAVIVAYPFVSNAWVTQQNQSLLKRYAHRETTAQEQSLKAEYDKIVAANQTFQQSGEQLGLSQFDAAVSDSRQLKVKRDDKKLAADTIAKLSIPKIGVDLPVFANTSDWLLQFGACRLNGSGFPVGGKGNRPIISAHRGVPNATLFTHLPQLKHGDKFYLTVGDHKLAYKVIAKKTILPTDVHALKAVPGKDLVTLMTCTPYMINSHRLLVTGIRVPYTKQDEAKQQFDEWFNRLLPWLWVAAALAFVWLFCHVARLLMVSRQDYQLKLTTEPNSPITVRNGHFGKKRVFIADAQGQIDEMLPGGKYHVAGPNLKLKAFVKHLRDEQFTLK</sequence>
<evidence type="ECO:0000256" key="1">
    <source>
        <dbReference type="ARBA" id="ARBA00022801"/>
    </source>
</evidence>
<comment type="caution">
    <text evidence="4">The sequence shown here is derived from an EMBL/GenBank/DDBJ whole genome shotgun (WGS) entry which is preliminary data.</text>
</comment>
<evidence type="ECO:0000313" key="5">
    <source>
        <dbReference type="Proteomes" id="UP000051790"/>
    </source>
</evidence>
<gene>
    <name evidence="4" type="ORF">FD01_GL001151</name>
</gene>
<dbReference type="CDD" id="cd05827">
    <property type="entry name" value="Sortase_C"/>
    <property type="match status" value="1"/>
</dbReference>
<keyword evidence="3" id="KW-0472">Membrane</keyword>
<dbReference type="RefSeq" id="WP_054718885.1">
    <property type="nucleotide sequence ID" value="NZ_AZEU01000155.1"/>
</dbReference>
<dbReference type="PATRIC" id="fig|1423769.4.peg.1243"/>